<protein>
    <recommendedName>
        <fullName evidence="2">histidine kinase</fullName>
        <ecNumber evidence="2">2.7.13.3</ecNumber>
    </recommendedName>
</protein>
<evidence type="ECO:0000256" key="9">
    <source>
        <dbReference type="SAM" id="Phobius"/>
    </source>
</evidence>
<dbReference type="InterPro" id="IPR004358">
    <property type="entry name" value="Sig_transdc_His_kin-like_C"/>
</dbReference>
<evidence type="ECO:0000313" key="11">
    <source>
        <dbReference type="EMBL" id="PXA04773.1"/>
    </source>
</evidence>
<dbReference type="InParanoid" id="A0A317ZKN0"/>
<dbReference type="SMART" id="SM00065">
    <property type="entry name" value="GAF"/>
    <property type="match status" value="1"/>
</dbReference>
<keyword evidence="9" id="KW-0472">Membrane</keyword>
<dbReference type="PANTHER" id="PTHR43065">
    <property type="entry name" value="SENSOR HISTIDINE KINASE"/>
    <property type="match status" value="1"/>
</dbReference>
<dbReference type="InterPro" id="IPR003018">
    <property type="entry name" value="GAF"/>
</dbReference>
<dbReference type="Pfam" id="PF01590">
    <property type="entry name" value="GAF"/>
    <property type="match status" value="1"/>
</dbReference>
<name>A0A317ZKN0_9BACT</name>
<keyword evidence="5" id="KW-0547">Nucleotide-binding</keyword>
<comment type="catalytic activity">
    <reaction evidence="1">
        <text>ATP + protein L-histidine = ADP + protein N-phospho-L-histidine.</text>
        <dbReference type="EC" id="2.7.13.3"/>
    </reaction>
</comment>
<dbReference type="Gene3D" id="1.10.287.130">
    <property type="match status" value="1"/>
</dbReference>
<evidence type="ECO:0000256" key="1">
    <source>
        <dbReference type="ARBA" id="ARBA00000085"/>
    </source>
</evidence>
<dbReference type="InterPro" id="IPR036890">
    <property type="entry name" value="HATPase_C_sf"/>
</dbReference>
<keyword evidence="6" id="KW-0418">Kinase</keyword>
<dbReference type="CDD" id="cd00075">
    <property type="entry name" value="HATPase"/>
    <property type="match status" value="1"/>
</dbReference>
<dbReference type="SMART" id="SM00387">
    <property type="entry name" value="HATPase_c"/>
    <property type="match status" value="1"/>
</dbReference>
<keyword evidence="7" id="KW-0067">ATP-binding</keyword>
<dbReference type="PANTHER" id="PTHR43065:SF10">
    <property type="entry name" value="PEROXIDE STRESS-ACTIVATED HISTIDINE KINASE MAK3"/>
    <property type="match status" value="1"/>
</dbReference>
<dbReference type="Proteomes" id="UP000247099">
    <property type="component" value="Unassembled WGS sequence"/>
</dbReference>
<feature type="transmembrane region" description="Helical" evidence="9">
    <location>
        <begin position="197"/>
        <end position="215"/>
    </location>
</feature>
<dbReference type="SUPFAM" id="SSF55874">
    <property type="entry name" value="ATPase domain of HSP90 chaperone/DNA topoisomerase II/histidine kinase"/>
    <property type="match status" value="1"/>
</dbReference>
<feature type="domain" description="Histidine kinase" evidence="10">
    <location>
        <begin position="482"/>
        <end position="706"/>
    </location>
</feature>
<dbReference type="Pfam" id="PF00512">
    <property type="entry name" value="HisKA"/>
    <property type="match status" value="1"/>
</dbReference>
<evidence type="ECO:0000259" key="10">
    <source>
        <dbReference type="PROSITE" id="PS50109"/>
    </source>
</evidence>
<dbReference type="EMBL" id="QHJQ01000003">
    <property type="protein sequence ID" value="PXA04773.1"/>
    <property type="molecule type" value="Genomic_DNA"/>
</dbReference>
<proteinExistence type="predicted"/>
<evidence type="ECO:0000256" key="3">
    <source>
        <dbReference type="ARBA" id="ARBA00022553"/>
    </source>
</evidence>
<dbReference type="InterPro" id="IPR029016">
    <property type="entry name" value="GAF-like_dom_sf"/>
</dbReference>
<evidence type="ECO:0000256" key="6">
    <source>
        <dbReference type="ARBA" id="ARBA00022777"/>
    </source>
</evidence>
<gene>
    <name evidence="11" type="ORF">DDZ13_06285</name>
</gene>
<keyword evidence="9" id="KW-1133">Transmembrane helix</keyword>
<keyword evidence="12" id="KW-1185">Reference proteome</keyword>
<accession>A0A317ZKN0</accession>
<dbReference type="SMART" id="SM00388">
    <property type="entry name" value="HisKA"/>
    <property type="match status" value="1"/>
</dbReference>
<dbReference type="PROSITE" id="PS50109">
    <property type="entry name" value="HIS_KIN"/>
    <property type="match status" value="1"/>
</dbReference>
<dbReference type="Gene3D" id="3.30.450.40">
    <property type="match status" value="1"/>
</dbReference>
<dbReference type="SUPFAM" id="SSF55781">
    <property type="entry name" value="GAF domain-like"/>
    <property type="match status" value="1"/>
</dbReference>
<dbReference type="CDD" id="cd00082">
    <property type="entry name" value="HisKA"/>
    <property type="match status" value="1"/>
</dbReference>
<dbReference type="InterPro" id="IPR036097">
    <property type="entry name" value="HisK_dim/P_sf"/>
</dbReference>
<evidence type="ECO:0000256" key="7">
    <source>
        <dbReference type="ARBA" id="ARBA00022840"/>
    </source>
</evidence>
<dbReference type="InterPro" id="IPR005467">
    <property type="entry name" value="His_kinase_dom"/>
</dbReference>
<feature type="transmembrane region" description="Helical" evidence="9">
    <location>
        <begin position="37"/>
        <end position="56"/>
    </location>
</feature>
<dbReference type="AlphaFoldDB" id="A0A317ZKN0"/>
<feature type="transmembrane region" description="Helical" evidence="9">
    <location>
        <begin position="263"/>
        <end position="281"/>
    </location>
</feature>
<evidence type="ECO:0000256" key="2">
    <source>
        <dbReference type="ARBA" id="ARBA00012438"/>
    </source>
</evidence>
<dbReference type="SUPFAM" id="SSF47384">
    <property type="entry name" value="Homodimeric domain of signal transducing histidine kinase"/>
    <property type="match status" value="1"/>
</dbReference>
<feature type="transmembrane region" description="Helical" evidence="9">
    <location>
        <begin position="62"/>
        <end position="86"/>
    </location>
</feature>
<dbReference type="InterPro" id="IPR003661">
    <property type="entry name" value="HisK_dim/P_dom"/>
</dbReference>
<evidence type="ECO:0000313" key="12">
    <source>
        <dbReference type="Proteomes" id="UP000247099"/>
    </source>
</evidence>
<reference evidence="11 12" key="1">
    <citation type="submission" date="2018-05" db="EMBL/GenBank/DDBJ databases">
        <title>Coraliomargarita sinensis sp. nov., isolated from a marine solar saltern.</title>
        <authorList>
            <person name="Zhou L.Y."/>
        </authorList>
    </citation>
    <scope>NUCLEOTIDE SEQUENCE [LARGE SCALE GENOMIC DNA]</scope>
    <source>
        <strain evidence="11 12">WN38</strain>
    </source>
</reference>
<keyword evidence="8" id="KW-0902">Two-component regulatory system</keyword>
<evidence type="ECO:0000256" key="5">
    <source>
        <dbReference type="ARBA" id="ARBA00022741"/>
    </source>
</evidence>
<dbReference type="InterPro" id="IPR003594">
    <property type="entry name" value="HATPase_dom"/>
</dbReference>
<keyword evidence="9" id="KW-0812">Transmembrane</keyword>
<keyword evidence="3" id="KW-0597">Phosphoprotein</keyword>
<sequence length="707" mass="79315">MNLYLTVSSFLNFFVSVVLVALISSSSMDRNPVSRRYLAFLITITIWSAAYFFWRITSLEAYAFLFCQILISASALIPITFFHFSVKLVGLSAERRVIFGYLVAGLLVACVPFGWIVESVSPKLGHEFWPNAGILMPAYLVFFTFYVTASAWVLFKGFKEHLGQRASDCFFVLGSGVIGFAGGSTNFPLWYDIPIQPYGNILTSVYIVIVGYGLYSKKISGISLDFYKALSELFLNLSVALFYVIGYGIYMRISGEDATPAQLWIHGIGSFLVSYALFWLIPKAKYWTTRIVDTQFRQAQVDALESLKALPTELSDISDVNEIFKLVGDSIADALEVYDVSIYIEETFSNDYECVYATRERFEELGKERVFSMDPLAEVLSKKPDVIVLDRIHDVQSSFYASLVDLKHQMDVSVIVPVFAGHDLYGLIFIGQPRQSKTWNDEEVSALFNIGAQVGLNIRVRELERRSSEIDKLVALGTMAAGLSHEIRNPLVSVQTMTSMIKKGSSANQINEEFKQVLIRDVKRIENIVEGVALYSRNQKVHQVPIRIDEVIATSMELVEAKAREKEISIQYRDHSDVEISVRANYDQLTQVFHNLLENALDALLVADKNDKTIQIEKRIVTGQRKQAWVEISISDNGVGIPKNILSRIFDPFTTSKDTGRREDKSGMGLGLAISKRIIDNHDGAINARNNADCGAVFVVSLPVKEN</sequence>
<dbReference type="EC" id="2.7.13.3" evidence="2"/>
<feature type="transmembrane region" description="Helical" evidence="9">
    <location>
        <begin position="98"/>
        <end position="117"/>
    </location>
</feature>
<organism evidence="11 12">
    <name type="scientific">Coraliomargarita sinensis</name>
    <dbReference type="NCBI Taxonomy" id="2174842"/>
    <lineage>
        <taxon>Bacteria</taxon>
        <taxon>Pseudomonadati</taxon>
        <taxon>Verrucomicrobiota</taxon>
        <taxon>Opitutia</taxon>
        <taxon>Puniceicoccales</taxon>
        <taxon>Coraliomargaritaceae</taxon>
        <taxon>Coraliomargarita</taxon>
    </lineage>
</organism>
<dbReference type="GO" id="GO:0005524">
    <property type="term" value="F:ATP binding"/>
    <property type="evidence" value="ECO:0007669"/>
    <property type="project" value="UniProtKB-KW"/>
</dbReference>
<dbReference type="GO" id="GO:0000155">
    <property type="term" value="F:phosphorelay sensor kinase activity"/>
    <property type="evidence" value="ECO:0007669"/>
    <property type="project" value="InterPro"/>
</dbReference>
<feature type="transmembrane region" description="Helical" evidence="9">
    <location>
        <begin position="227"/>
        <end position="251"/>
    </location>
</feature>
<evidence type="ECO:0000256" key="8">
    <source>
        <dbReference type="ARBA" id="ARBA00023012"/>
    </source>
</evidence>
<evidence type="ECO:0000256" key="4">
    <source>
        <dbReference type="ARBA" id="ARBA00022679"/>
    </source>
</evidence>
<dbReference type="Pfam" id="PF02518">
    <property type="entry name" value="HATPase_c"/>
    <property type="match status" value="1"/>
</dbReference>
<feature type="transmembrane region" description="Helical" evidence="9">
    <location>
        <begin position="6"/>
        <end position="25"/>
    </location>
</feature>
<keyword evidence="4" id="KW-0808">Transferase</keyword>
<comment type="caution">
    <text evidence="11">The sequence shown here is derived from an EMBL/GenBank/DDBJ whole genome shotgun (WGS) entry which is preliminary data.</text>
</comment>
<dbReference type="Gene3D" id="3.30.565.10">
    <property type="entry name" value="Histidine kinase-like ATPase, C-terminal domain"/>
    <property type="match status" value="1"/>
</dbReference>
<feature type="transmembrane region" description="Helical" evidence="9">
    <location>
        <begin position="170"/>
        <end position="191"/>
    </location>
</feature>
<feature type="transmembrane region" description="Helical" evidence="9">
    <location>
        <begin position="137"/>
        <end position="158"/>
    </location>
</feature>
<dbReference type="PRINTS" id="PR00344">
    <property type="entry name" value="BCTRLSENSOR"/>
</dbReference>